<reference evidence="2" key="1">
    <citation type="journal article" date="2014" name="Nat. Commun.">
        <title>Genomic adaptations of the halophilic Dead Sea filamentous fungus Eurotium rubrum.</title>
        <authorList>
            <person name="Kis-Papo T."/>
            <person name="Weig A.R."/>
            <person name="Riley R."/>
            <person name="Persoh D."/>
            <person name="Salamov A."/>
            <person name="Sun H."/>
            <person name="Lipzen A."/>
            <person name="Wasser S.P."/>
            <person name="Rambold G."/>
            <person name="Grigoriev I.V."/>
            <person name="Nevo E."/>
        </authorList>
    </citation>
    <scope>NUCLEOTIDE SEQUENCE [LARGE SCALE GENOMIC DNA]</scope>
    <source>
        <strain evidence="2">CBS 135680</strain>
    </source>
</reference>
<accession>A0A017SP02</accession>
<dbReference type="AlphaFoldDB" id="A0A017SP02"/>
<dbReference type="Proteomes" id="UP000019804">
    <property type="component" value="Unassembled WGS sequence"/>
</dbReference>
<dbReference type="GeneID" id="63695090"/>
<protein>
    <submittedName>
        <fullName evidence="1">Uncharacterized protein</fullName>
    </submittedName>
</protein>
<gene>
    <name evidence="1" type="ORF">EURHEDRAFT_399932</name>
</gene>
<organism evidence="1 2">
    <name type="scientific">Aspergillus ruber (strain CBS 135680)</name>
    <dbReference type="NCBI Taxonomy" id="1388766"/>
    <lineage>
        <taxon>Eukaryota</taxon>
        <taxon>Fungi</taxon>
        <taxon>Dikarya</taxon>
        <taxon>Ascomycota</taxon>
        <taxon>Pezizomycotina</taxon>
        <taxon>Eurotiomycetes</taxon>
        <taxon>Eurotiomycetidae</taxon>
        <taxon>Eurotiales</taxon>
        <taxon>Aspergillaceae</taxon>
        <taxon>Aspergillus</taxon>
        <taxon>Aspergillus subgen. Aspergillus</taxon>
    </lineage>
</organism>
<evidence type="ECO:0000313" key="2">
    <source>
        <dbReference type="Proteomes" id="UP000019804"/>
    </source>
</evidence>
<dbReference type="EMBL" id="KK088413">
    <property type="protein sequence ID" value="EYE98677.1"/>
    <property type="molecule type" value="Genomic_DNA"/>
</dbReference>
<proteinExistence type="predicted"/>
<name>A0A017SP02_ASPRC</name>
<dbReference type="HOGENOM" id="CLU_1686178_0_0_1"/>
<evidence type="ECO:0000313" key="1">
    <source>
        <dbReference type="EMBL" id="EYE98677.1"/>
    </source>
</evidence>
<dbReference type="RefSeq" id="XP_040642365.1">
    <property type="nucleotide sequence ID" value="XM_040779966.1"/>
</dbReference>
<keyword evidence="2" id="KW-1185">Reference proteome</keyword>
<sequence length="156" mass="17753">MALYGRIIISSDVRLARSRPSMVGGISFPGSICLCLSYSDELQLILRISVVLKRSKRGAEEVRISRCGWIRWSKSLGLQLVGWLTRWKTNPNNSLAVMLLPRKLIVNPPGLGAERGMWGKCCRIKDWIWLRGQYYHRNAHPGLHDVQERQAICPKA</sequence>